<proteinExistence type="predicted"/>
<dbReference type="eggNOG" id="arCOG07721">
    <property type="taxonomic scope" value="Archaea"/>
</dbReference>
<dbReference type="EMBL" id="BA000023">
    <property type="protein sequence ID" value="BAB65653.1"/>
    <property type="molecule type" value="Genomic_DNA"/>
</dbReference>
<reference evidence="2" key="1">
    <citation type="journal article" date="2001" name="DNA Res.">
        <title>Complete genome sequence of an aerobic thermoacidophilic Crenarchaeon, Sulfolobus tokodaii strain7.</title>
        <authorList>
            <person name="Kawarabayasi Y."/>
            <person name="Hino Y."/>
            <person name="Horikawa H."/>
            <person name="Jin-no K."/>
            <person name="Takahashi M."/>
            <person name="Sekine M."/>
            <person name="Baba S."/>
            <person name="Ankai A."/>
            <person name="Kosugi H."/>
            <person name="Hosoyama A."/>
            <person name="Fukui S."/>
            <person name="Nagai Y."/>
            <person name="Nishijima K."/>
            <person name="Otsuka R."/>
            <person name="Nakazawa H."/>
            <person name="Takamiya M."/>
            <person name="Kato Y."/>
            <person name="Yoshizawa T."/>
            <person name="Tanaka T."/>
            <person name="Kudoh Y."/>
            <person name="Yamazaki J."/>
            <person name="Kushida N."/>
            <person name="Oguchi A."/>
            <person name="Aoki K."/>
            <person name="Masuda S."/>
            <person name="Yanagii M."/>
            <person name="Nishimura M."/>
            <person name="Yamagishi A."/>
            <person name="Oshima T."/>
            <person name="Kikuchi H."/>
        </authorList>
    </citation>
    <scope>NUCLEOTIDE SEQUENCE [LARGE SCALE GENOMIC DNA]</scope>
    <source>
        <strain evidence="2">DSM 16993 / JCM 10545 / NBRC 100140 / 7</strain>
    </source>
</reference>
<organism evidence="1 2">
    <name type="scientific">Sulfurisphaera tokodaii (strain DSM 16993 / JCM 10545 / NBRC 100140 / 7)</name>
    <name type="common">Sulfolobus tokodaii</name>
    <dbReference type="NCBI Taxonomy" id="273063"/>
    <lineage>
        <taxon>Archaea</taxon>
        <taxon>Thermoproteota</taxon>
        <taxon>Thermoprotei</taxon>
        <taxon>Sulfolobales</taxon>
        <taxon>Sulfolobaceae</taxon>
        <taxon>Sulfurisphaera</taxon>
    </lineage>
</organism>
<evidence type="ECO:0000313" key="2">
    <source>
        <dbReference type="Proteomes" id="UP000001015"/>
    </source>
</evidence>
<keyword evidence="2" id="KW-1185">Reference proteome</keyword>
<accession>Q974K5</accession>
<dbReference type="Proteomes" id="UP000001015">
    <property type="component" value="Chromosome"/>
</dbReference>
<dbReference type="STRING" id="273063.STK_06540"/>
<protein>
    <submittedName>
        <fullName evidence="1">Uncharacterized protein</fullName>
    </submittedName>
</protein>
<dbReference type="AlphaFoldDB" id="Q974K5"/>
<evidence type="ECO:0000313" key="1">
    <source>
        <dbReference type="EMBL" id="BAB65653.1"/>
    </source>
</evidence>
<gene>
    <name evidence="1" type="primary">ST0654</name>
    <name evidence="1" type="ordered locus">STK_06540</name>
</gene>
<name>Q974K5_SULTO</name>
<sequence>MVKILFLTNDKKFYYDGKRIKEVKYIKDLNGVEVRFARPMIVYDTDLPLSYFVEELGDVNLGDYTLNQLTQILYFNNSIVYVNHEKKEIEIFVEGGKVIKLPYSSLPLLRYYLAKIGRILLESISFEYLETLSYSKIDELFLSDEALSEIPTTVSRSYFRSLRRKLINNILNMLVIRRK</sequence>
<dbReference type="KEGG" id="sto:STK_06540"/>